<gene>
    <name evidence="1" type="ORF">D0435_13845</name>
</gene>
<evidence type="ECO:0000313" key="2">
    <source>
        <dbReference type="Proteomes" id="UP000446866"/>
    </source>
</evidence>
<dbReference type="CDD" id="cd11539">
    <property type="entry name" value="NTP-PPase_u2"/>
    <property type="match status" value="1"/>
</dbReference>
<keyword evidence="2" id="KW-1185">Reference proteome</keyword>
<reference evidence="1 2" key="1">
    <citation type="submission" date="2018-08" db="EMBL/GenBank/DDBJ databases">
        <title>Murine metabolic-syndrome-specific gut microbial biobank.</title>
        <authorList>
            <person name="Liu C."/>
        </authorList>
    </citation>
    <scope>NUCLEOTIDE SEQUENCE [LARGE SCALE GENOMIC DNA]</scope>
    <source>
        <strain evidence="1 2">28</strain>
    </source>
</reference>
<comment type="caution">
    <text evidence="1">The sequence shown here is derived from an EMBL/GenBank/DDBJ whole genome shotgun (WGS) entry which is preliminary data.</text>
</comment>
<dbReference type="RefSeq" id="WP_160203017.1">
    <property type="nucleotide sequence ID" value="NZ_QXWK01000034.1"/>
</dbReference>
<sequence length="167" mass="19903">MDERIKQIADHYGYGKQKMQLMEEMGELMQAVSKFGRAEERLEKYNAKLNLIDELVDVQIMIDQFRELFYVSPEYFERKYNLKLERQMNRVKEEKPVWVIDAVHDVGGVEHSWRVPEDKKIPKRGDIVYVHAKGQVKPVIVQNIRRLPKKYTKELKTMVGDKLEHQN</sequence>
<dbReference type="Proteomes" id="UP000446866">
    <property type="component" value="Unassembled WGS sequence"/>
</dbReference>
<proteinExistence type="predicted"/>
<dbReference type="Gene3D" id="1.10.287.1080">
    <property type="entry name" value="MazG-like"/>
    <property type="match status" value="1"/>
</dbReference>
<organism evidence="1 2">
    <name type="scientific">Anaerotruncus colihominis</name>
    <dbReference type="NCBI Taxonomy" id="169435"/>
    <lineage>
        <taxon>Bacteria</taxon>
        <taxon>Bacillati</taxon>
        <taxon>Bacillota</taxon>
        <taxon>Clostridia</taxon>
        <taxon>Eubacteriales</taxon>
        <taxon>Oscillospiraceae</taxon>
        <taxon>Anaerotruncus</taxon>
    </lineage>
</organism>
<dbReference type="InterPro" id="IPR043895">
    <property type="entry name" value="DUF5839"/>
</dbReference>
<dbReference type="SUPFAM" id="SSF101386">
    <property type="entry name" value="all-alpha NTP pyrophosphatases"/>
    <property type="match status" value="1"/>
</dbReference>
<dbReference type="EMBL" id="QXWK01000034">
    <property type="protein sequence ID" value="NBH62733.1"/>
    <property type="molecule type" value="Genomic_DNA"/>
</dbReference>
<accession>A0A845QPV5</accession>
<name>A0A845QPV5_9FIRM</name>
<protein>
    <submittedName>
        <fullName evidence="1">Uncharacterized protein</fullName>
    </submittedName>
</protein>
<dbReference type="Pfam" id="PF19157">
    <property type="entry name" value="DUF5839"/>
    <property type="match status" value="1"/>
</dbReference>
<evidence type="ECO:0000313" key="1">
    <source>
        <dbReference type="EMBL" id="NBH62733.1"/>
    </source>
</evidence>
<dbReference type="AlphaFoldDB" id="A0A845QPV5"/>